<evidence type="ECO:0008006" key="4">
    <source>
        <dbReference type="Google" id="ProtNLM"/>
    </source>
</evidence>
<dbReference type="Proteomes" id="UP000024635">
    <property type="component" value="Unassembled WGS sequence"/>
</dbReference>
<evidence type="ECO:0000313" key="3">
    <source>
        <dbReference type="Proteomes" id="UP000024635"/>
    </source>
</evidence>
<reference evidence="3" key="1">
    <citation type="journal article" date="2015" name="Nat. Genet.">
        <title>The genome and transcriptome of the zoonotic hookworm Ancylostoma ceylanicum identify infection-specific gene families.</title>
        <authorList>
            <person name="Schwarz E.M."/>
            <person name="Hu Y."/>
            <person name="Antoshechkin I."/>
            <person name="Miller M.M."/>
            <person name="Sternberg P.W."/>
            <person name="Aroian R.V."/>
        </authorList>
    </citation>
    <scope>NUCLEOTIDE SEQUENCE</scope>
    <source>
        <strain evidence="3">HY135</strain>
    </source>
</reference>
<evidence type="ECO:0000313" key="2">
    <source>
        <dbReference type="EMBL" id="EYC16416.1"/>
    </source>
</evidence>
<feature type="signal peptide" evidence="1">
    <location>
        <begin position="1"/>
        <end position="18"/>
    </location>
</feature>
<dbReference type="OrthoDB" id="5867870at2759"/>
<dbReference type="EMBL" id="JARK01001369">
    <property type="protein sequence ID" value="EYC16416.1"/>
    <property type="molecule type" value="Genomic_DNA"/>
</dbReference>
<comment type="caution">
    <text evidence="2">The sequence shown here is derived from an EMBL/GenBank/DDBJ whole genome shotgun (WGS) entry which is preliminary data.</text>
</comment>
<sequence length="167" mass="19002">MYSFTIALVLYLTSPSSSIVNPWYLPLENRQELAIEAGGATSHVCEQECMTTMDCSTGLSCFHATSDNKGCCLMALKPNETGCVLDDQCRRACESTMCEKTEKGSRCMCEKGRHFLFNKCWKKCPEFAYPEPHVDEMGFSSCTVKTDLKTAMNYMRRFRRQLRSNFC</sequence>
<protein>
    <recommendedName>
        <fullName evidence="4">EB domain-containing protein</fullName>
    </recommendedName>
</protein>
<dbReference type="AlphaFoldDB" id="A0A016UNC2"/>
<proteinExistence type="predicted"/>
<keyword evidence="1" id="KW-0732">Signal</keyword>
<accession>A0A016UNC2</accession>
<name>A0A016UNC2_9BILA</name>
<gene>
    <name evidence="2" type="primary">Acey_s0033.g2644</name>
    <name evidence="2" type="synonym">Acey-C48D5.3</name>
    <name evidence="2" type="ORF">Y032_0033g2644</name>
</gene>
<evidence type="ECO:0000256" key="1">
    <source>
        <dbReference type="SAM" id="SignalP"/>
    </source>
</evidence>
<feature type="chain" id="PRO_5001488987" description="EB domain-containing protein" evidence="1">
    <location>
        <begin position="19"/>
        <end position="167"/>
    </location>
</feature>
<keyword evidence="3" id="KW-1185">Reference proteome</keyword>
<organism evidence="2 3">
    <name type="scientific">Ancylostoma ceylanicum</name>
    <dbReference type="NCBI Taxonomy" id="53326"/>
    <lineage>
        <taxon>Eukaryota</taxon>
        <taxon>Metazoa</taxon>
        <taxon>Ecdysozoa</taxon>
        <taxon>Nematoda</taxon>
        <taxon>Chromadorea</taxon>
        <taxon>Rhabditida</taxon>
        <taxon>Rhabditina</taxon>
        <taxon>Rhabditomorpha</taxon>
        <taxon>Strongyloidea</taxon>
        <taxon>Ancylostomatidae</taxon>
        <taxon>Ancylostomatinae</taxon>
        <taxon>Ancylostoma</taxon>
    </lineage>
</organism>